<gene>
    <name evidence="3" type="primary">ureD</name>
    <name evidence="4" type="ORF">HC246_22710</name>
</gene>
<dbReference type="EMBL" id="JAAVJL010000004">
    <property type="protein sequence ID" value="NMF60759.1"/>
    <property type="molecule type" value="Genomic_DNA"/>
</dbReference>
<dbReference type="PANTHER" id="PTHR33643:SF1">
    <property type="entry name" value="UREASE ACCESSORY PROTEIN D"/>
    <property type="match status" value="1"/>
</dbReference>
<dbReference type="InterPro" id="IPR002669">
    <property type="entry name" value="UreD"/>
</dbReference>
<dbReference type="PANTHER" id="PTHR33643">
    <property type="entry name" value="UREASE ACCESSORY PROTEIN D"/>
    <property type="match status" value="1"/>
</dbReference>
<organism evidence="4 5">
    <name type="scientific">Pseudanabaena yagii GIHE-NHR1</name>
    <dbReference type="NCBI Taxonomy" id="2722753"/>
    <lineage>
        <taxon>Bacteria</taxon>
        <taxon>Bacillati</taxon>
        <taxon>Cyanobacteriota</taxon>
        <taxon>Cyanophyceae</taxon>
        <taxon>Pseudanabaenales</taxon>
        <taxon>Pseudanabaenaceae</taxon>
        <taxon>Pseudanabaena</taxon>
        <taxon>Pseudanabaena yagii</taxon>
    </lineage>
</organism>
<keyword evidence="3" id="KW-0996">Nickel insertion</keyword>
<comment type="function">
    <text evidence="3">Required for maturation of urease via the functional incorporation of the urease nickel metallocenter.</text>
</comment>
<comment type="subunit">
    <text evidence="3">UreD, UreF and UreG form a complex that acts as a GTP-hydrolysis-dependent molecular chaperone, activating the urease apoprotein by helping to assemble the nickel containing metallocenter of UreC. The UreE protein probably delivers the nickel.</text>
</comment>
<sequence>MLAELIAPPITKLNPPVSPQQLTLEMGLDQFGRSFVYRQYATYPFRLSRPLRLDPTDAHRAYLYIMNSSPGLLAGDRFQIGAKLRDRTSLYLTDQSASKVHLMPFGQFARIRYDFEIGAGSSLEFVPEPLILYRDANLEQTIQIAIAPTGNLFLSEIMIPGRLARGECFHFRQYFSRLKVCNTDGDLVFTDAMRLLGKAEPLTNNPIFTSQPILASIILVAPEGDLQSLERDLEGFVQIYPELTAACSTLPNCNGLLMRAMSSNVPSLKAYINYALTRMRHLNAQPPLPEIYK</sequence>
<protein>
    <recommendedName>
        <fullName evidence="3">Urease accessory protein UreD</fullName>
    </recommendedName>
</protein>
<accession>A0ABX1M1G2</accession>
<comment type="subcellular location">
    <subcellularLocation>
        <location evidence="3">Cytoplasm</location>
    </subcellularLocation>
</comment>
<evidence type="ECO:0000256" key="1">
    <source>
        <dbReference type="ARBA" id="ARBA00007177"/>
    </source>
</evidence>
<keyword evidence="2 3" id="KW-0143">Chaperone</keyword>
<name>A0ABX1M1G2_9CYAN</name>
<evidence type="ECO:0000313" key="5">
    <source>
        <dbReference type="Proteomes" id="UP000738376"/>
    </source>
</evidence>
<comment type="caution">
    <text evidence="4">The sequence shown here is derived from an EMBL/GenBank/DDBJ whole genome shotgun (WGS) entry which is preliminary data.</text>
</comment>
<comment type="similarity">
    <text evidence="1 3">Belongs to the UreD family.</text>
</comment>
<dbReference type="RefSeq" id="WP_169365704.1">
    <property type="nucleotide sequence ID" value="NZ_JAAVJL010000004.1"/>
</dbReference>
<evidence type="ECO:0000256" key="3">
    <source>
        <dbReference type="HAMAP-Rule" id="MF_01384"/>
    </source>
</evidence>
<proteinExistence type="inferred from homology"/>
<dbReference type="HAMAP" id="MF_01384">
    <property type="entry name" value="UreD"/>
    <property type="match status" value="1"/>
</dbReference>
<dbReference type="Proteomes" id="UP000738376">
    <property type="component" value="Unassembled WGS sequence"/>
</dbReference>
<reference evidence="4 5" key="1">
    <citation type="submission" date="2020-03" db="EMBL/GenBank/DDBJ databases">
        <title>Draft Genome Sequence of 2-Methylisoborneol Producing Pseudanabaena yagii Strain GIHE-NHR1 Isolated from North Han River in South Korea.</title>
        <authorList>
            <person name="Jeong J."/>
        </authorList>
    </citation>
    <scope>NUCLEOTIDE SEQUENCE [LARGE SCALE GENOMIC DNA]</scope>
    <source>
        <strain evidence="4 5">GIHE-NHR1</strain>
    </source>
</reference>
<evidence type="ECO:0000256" key="2">
    <source>
        <dbReference type="ARBA" id="ARBA00023186"/>
    </source>
</evidence>
<evidence type="ECO:0000313" key="4">
    <source>
        <dbReference type="EMBL" id="NMF60759.1"/>
    </source>
</evidence>
<keyword evidence="3" id="KW-0963">Cytoplasm</keyword>
<keyword evidence="5" id="KW-1185">Reference proteome</keyword>
<dbReference type="Pfam" id="PF01774">
    <property type="entry name" value="UreD"/>
    <property type="match status" value="1"/>
</dbReference>